<accession>A0A2V3IDG8</accession>
<dbReference type="PROSITE" id="PS50280">
    <property type="entry name" value="SET"/>
    <property type="match status" value="1"/>
</dbReference>
<gene>
    <name evidence="6" type="ORF">BWQ96_10183</name>
</gene>
<proteinExistence type="predicted"/>
<evidence type="ECO:0000256" key="2">
    <source>
        <dbReference type="ARBA" id="ARBA00022679"/>
    </source>
</evidence>
<dbReference type="InterPro" id="IPR050600">
    <property type="entry name" value="SETD3_SETD6_MTase"/>
</dbReference>
<dbReference type="InterPro" id="IPR001214">
    <property type="entry name" value="SET_dom"/>
</dbReference>
<dbReference type="GO" id="GO:0032259">
    <property type="term" value="P:methylation"/>
    <property type="evidence" value="ECO:0007669"/>
    <property type="project" value="UniProtKB-KW"/>
</dbReference>
<dbReference type="Gene3D" id="3.90.1420.10">
    <property type="entry name" value="Rubisco LSMT, substrate-binding domain"/>
    <property type="match status" value="1"/>
</dbReference>
<feature type="compositionally biased region" description="Low complexity" evidence="4">
    <location>
        <begin position="252"/>
        <end position="262"/>
    </location>
</feature>
<evidence type="ECO:0000256" key="4">
    <source>
        <dbReference type="SAM" id="MobiDB-lite"/>
    </source>
</evidence>
<dbReference type="Proteomes" id="UP000247409">
    <property type="component" value="Unassembled WGS sequence"/>
</dbReference>
<dbReference type="EMBL" id="NBIV01000358">
    <property type="protein sequence ID" value="PXF40107.1"/>
    <property type="molecule type" value="Genomic_DNA"/>
</dbReference>
<comment type="caution">
    <text evidence="6">The sequence shown here is derived from an EMBL/GenBank/DDBJ whole genome shotgun (WGS) entry which is preliminary data.</text>
</comment>
<dbReference type="GO" id="GO:0005634">
    <property type="term" value="C:nucleus"/>
    <property type="evidence" value="ECO:0007669"/>
    <property type="project" value="TreeGrafter"/>
</dbReference>
<dbReference type="STRING" id="448386.A0A2V3IDG8"/>
<dbReference type="PANTHER" id="PTHR13271:SF34">
    <property type="entry name" value="N-LYSINE METHYLTRANSFERASE SETD6"/>
    <property type="match status" value="1"/>
</dbReference>
<feature type="domain" description="SET" evidence="5">
    <location>
        <begin position="23"/>
        <end position="301"/>
    </location>
</feature>
<protein>
    <submittedName>
        <fullName evidence="6">N-lysine methyltransferase setd6</fullName>
    </submittedName>
</protein>
<feature type="compositionally biased region" description="Acidic residues" evidence="4">
    <location>
        <begin position="233"/>
        <end position="251"/>
    </location>
</feature>
<keyword evidence="7" id="KW-1185">Reference proteome</keyword>
<dbReference type="CDD" id="cd10527">
    <property type="entry name" value="SET_LSMT"/>
    <property type="match status" value="1"/>
</dbReference>
<dbReference type="InterPro" id="IPR046341">
    <property type="entry name" value="SET_dom_sf"/>
</dbReference>
<feature type="region of interest" description="Disordered" evidence="4">
    <location>
        <begin position="227"/>
        <end position="275"/>
    </location>
</feature>
<dbReference type="Gene3D" id="3.90.1410.10">
    <property type="entry name" value="set domain protein methyltransferase, domain 1"/>
    <property type="match status" value="1"/>
</dbReference>
<organism evidence="6 7">
    <name type="scientific">Gracilariopsis chorda</name>
    <dbReference type="NCBI Taxonomy" id="448386"/>
    <lineage>
        <taxon>Eukaryota</taxon>
        <taxon>Rhodophyta</taxon>
        <taxon>Florideophyceae</taxon>
        <taxon>Rhodymeniophycidae</taxon>
        <taxon>Gracilariales</taxon>
        <taxon>Gracilariaceae</taxon>
        <taxon>Gracilariopsis</taxon>
    </lineage>
</organism>
<evidence type="ECO:0000256" key="1">
    <source>
        <dbReference type="ARBA" id="ARBA00022603"/>
    </source>
</evidence>
<name>A0A2V3IDG8_9FLOR</name>
<dbReference type="SUPFAM" id="SSF81822">
    <property type="entry name" value="RuBisCo LSMT C-terminal, substrate-binding domain"/>
    <property type="match status" value="1"/>
</dbReference>
<keyword evidence="2 6" id="KW-0808">Transferase</keyword>
<dbReference type="OrthoDB" id="441812at2759"/>
<evidence type="ECO:0000313" key="7">
    <source>
        <dbReference type="Proteomes" id="UP000247409"/>
    </source>
</evidence>
<reference evidence="6 7" key="1">
    <citation type="journal article" date="2018" name="Mol. Biol. Evol.">
        <title>Analysis of the draft genome of the red seaweed Gracilariopsis chorda provides insights into genome size evolution in Rhodophyta.</title>
        <authorList>
            <person name="Lee J."/>
            <person name="Yang E.C."/>
            <person name="Graf L."/>
            <person name="Yang J.H."/>
            <person name="Qiu H."/>
            <person name="Zel Zion U."/>
            <person name="Chan C.X."/>
            <person name="Stephens T.G."/>
            <person name="Weber A.P.M."/>
            <person name="Boo G.H."/>
            <person name="Boo S.M."/>
            <person name="Kim K.M."/>
            <person name="Shin Y."/>
            <person name="Jung M."/>
            <person name="Lee S.J."/>
            <person name="Yim H.S."/>
            <person name="Lee J.H."/>
            <person name="Bhattacharya D."/>
            <person name="Yoon H.S."/>
        </authorList>
    </citation>
    <scope>NUCLEOTIDE SEQUENCE [LARGE SCALE GENOMIC DNA]</scope>
    <source>
        <strain evidence="6 7">SKKU-2015</strain>
        <tissue evidence="6">Whole body</tissue>
    </source>
</reference>
<evidence type="ECO:0000256" key="3">
    <source>
        <dbReference type="ARBA" id="ARBA00022691"/>
    </source>
</evidence>
<sequence>MSDARIRNFTSFVRGVGASFDESAVRFSSSPLHGFGVFARSPINRGTVLATVPKAAILSVENASLWQHLNKQHAATADDANEHPRDSVCDPLFQLPAALLFEALFGDRSPWRFYIDVLPSTLAEIGVPLAEDPARVAKVCQGTGIDVLTRTICVKLREVFDQIIKPLLVRRGAELDLEKSVVENVTFDQFLLAFAWATSRAFAVDAFHGNSMVPIADMFNHCTDGEHVHIEGAGDDGDGSDGSLSDEDEGTDSSPSRPSRPSVNGVANDKHTAHNNGDPEVLKIVCVKDIAPGNEIFNTFGQKPNTLLYLNYGFTEEHNAYDTALVHRLDIEHVLQRFSEQAHSADRSMTPSRKACVQAAASVVFDEAVDDYFQITTDGSFCHGILLLVYLHVAPWADLQPFCEDELELIEHLMQLSVLDILNAGGAPVRQIVSDIVERQLAKYPAGTSLASDEAALAAATEHTTPLERHALRLRIGQRKALKTAFRQLVGVEEENRKAEKRGSECKVQAARVSRVRKRLKTGLLG</sequence>
<keyword evidence="1 6" id="KW-0489">Methyltransferase</keyword>
<keyword evidence="3" id="KW-0949">S-adenosyl-L-methionine</keyword>
<dbReference type="SUPFAM" id="SSF82199">
    <property type="entry name" value="SET domain"/>
    <property type="match status" value="1"/>
</dbReference>
<dbReference type="AlphaFoldDB" id="A0A2V3IDG8"/>
<dbReference type="PANTHER" id="PTHR13271">
    <property type="entry name" value="UNCHARACTERIZED PUTATIVE METHYLTRANSFERASE"/>
    <property type="match status" value="1"/>
</dbReference>
<evidence type="ECO:0000313" key="6">
    <source>
        <dbReference type="EMBL" id="PXF40107.1"/>
    </source>
</evidence>
<dbReference type="InterPro" id="IPR036464">
    <property type="entry name" value="Rubisco_LSMT_subst-bd_sf"/>
</dbReference>
<evidence type="ECO:0000259" key="5">
    <source>
        <dbReference type="PROSITE" id="PS50280"/>
    </source>
</evidence>
<dbReference type="GO" id="GO:0016279">
    <property type="term" value="F:protein-lysine N-methyltransferase activity"/>
    <property type="evidence" value="ECO:0007669"/>
    <property type="project" value="TreeGrafter"/>
</dbReference>